<dbReference type="InterPro" id="IPR004676">
    <property type="entry name" value="Cd-R_transporter"/>
</dbReference>
<organism evidence="3 4">
    <name type="scientific">Pestalotiopsis fici (strain W106-1 / CGMCC3.15140)</name>
    <dbReference type="NCBI Taxonomy" id="1229662"/>
    <lineage>
        <taxon>Eukaryota</taxon>
        <taxon>Fungi</taxon>
        <taxon>Dikarya</taxon>
        <taxon>Ascomycota</taxon>
        <taxon>Pezizomycotina</taxon>
        <taxon>Sordariomycetes</taxon>
        <taxon>Xylariomycetidae</taxon>
        <taxon>Amphisphaeriales</taxon>
        <taxon>Sporocadaceae</taxon>
        <taxon>Pestalotiopsis</taxon>
    </lineage>
</organism>
<keyword evidence="2" id="KW-0472">Membrane</keyword>
<evidence type="ECO:0000313" key="3">
    <source>
        <dbReference type="EMBL" id="ETS77998.1"/>
    </source>
</evidence>
<dbReference type="InParanoid" id="W3WVU7"/>
<dbReference type="KEGG" id="pfy:PFICI_10060"/>
<accession>W3WVU7</accession>
<feature type="transmembrane region" description="Helical" evidence="2">
    <location>
        <begin position="216"/>
        <end position="236"/>
    </location>
</feature>
<evidence type="ECO:0000256" key="1">
    <source>
        <dbReference type="SAM" id="MobiDB-lite"/>
    </source>
</evidence>
<feature type="transmembrane region" description="Helical" evidence="2">
    <location>
        <begin position="175"/>
        <end position="193"/>
    </location>
</feature>
<dbReference type="HOGENOM" id="CLU_071117_0_0_1"/>
<dbReference type="AlphaFoldDB" id="W3WVU7"/>
<dbReference type="Proteomes" id="UP000030651">
    <property type="component" value="Unassembled WGS sequence"/>
</dbReference>
<feature type="transmembrane region" description="Helical" evidence="2">
    <location>
        <begin position="141"/>
        <end position="163"/>
    </location>
</feature>
<proteinExistence type="predicted"/>
<dbReference type="GeneID" id="19275073"/>
<dbReference type="OMA" id="SECYPWA"/>
<evidence type="ECO:0008006" key="5">
    <source>
        <dbReference type="Google" id="ProtNLM"/>
    </source>
</evidence>
<evidence type="ECO:0000313" key="4">
    <source>
        <dbReference type="Proteomes" id="UP000030651"/>
    </source>
</evidence>
<dbReference type="OrthoDB" id="3791566at2759"/>
<gene>
    <name evidence="3" type="ORF">PFICI_10060</name>
</gene>
<keyword evidence="4" id="KW-1185">Reference proteome</keyword>
<evidence type="ECO:0000256" key="2">
    <source>
        <dbReference type="SAM" id="Phobius"/>
    </source>
</evidence>
<keyword evidence="2" id="KW-1133">Transmembrane helix</keyword>
<feature type="transmembrane region" description="Helical" evidence="2">
    <location>
        <begin position="48"/>
        <end position="67"/>
    </location>
</feature>
<dbReference type="eggNOG" id="ENOG502QV0S">
    <property type="taxonomic scope" value="Eukaryota"/>
</dbReference>
<dbReference type="EMBL" id="KI912115">
    <property type="protein sequence ID" value="ETS77998.1"/>
    <property type="molecule type" value="Genomic_DNA"/>
</dbReference>
<dbReference type="RefSeq" id="XP_007836832.1">
    <property type="nucleotide sequence ID" value="XM_007838641.1"/>
</dbReference>
<feature type="compositionally biased region" description="Polar residues" evidence="1">
    <location>
        <begin position="254"/>
        <end position="280"/>
    </location>
</feature>
<sequence length="297" mass="32105">MQIGQAIGTACATFAITNIDDAFVLVTFFAESATSKALTPLRITIGQFVGFTVIVVISMIGFGVSLVLPSEPIGFLGLLPIILGVWKLLELLLPSAEDETDNARVAGMKGVLTVASVTLMNGGDNIGVYIPLFSQVRGAEIAVYIIVYYILLGLWLLAAFLVMRQKHVLRIVEKYVHYVIPFLYMGLGAYIVAKSECYPWSIEQIDAQHTSHPGCAIMAVTTVVLLLTAIGTIFWYRWGHKATPSDTRTDNDAPAQTNDEGQEMTVIQSNSNAEDATNPQHVVHDGSVNAGQNQSSG</sequence>
<name>W3WVU7_PESFW</name>
<feature type="region of interest" description="Disordered" evidence="1">
    <location>
        <begin position="244"/>
        <end position="297"/>
    </location>
</feature>
<protein>
    <recommendedName>
        <fullName evidence="5">Cadmium resistance transporter</fullName>
    </recommendedName>
</protein>
<reference evidence="4" key="1">
    <citation type="journal article" date="2015" name="BMC Genomics">
        <title>Genomic and transcriptomic analysis of the endophytic fungus Pestalotiopsis fici reveals its lifestyle and high potential for synthesis of natural products.</title>
        <authorList>
            <person name="Wang X."/>
            <person name="Zhang X."/>
            <person name="Liu L."/>
            <person name="Xiang M."/>
            <person name="Wang W."/>
            <person name="Sun X."/>
            <person name="Che Y."/>
            <person name="Guo L."/>
            <person name="Liu G."/>
            <person name="Guo L."/>
            <person name="Wang C."/>
            <person name="Yin W.B."/>
            <person name="Stadler M."/>
            <person name="Zhang X."/>
            <person name="Liu X."/>
        </authorList>
    </citation>
    <scope>NUCLEOTIDE SEQUENCE [LARGE SCALE GENOMIC DNA]</scope>
    <source>
        <strain evidence="4">W106-1 / CGMCC3.15140</strain>
    </source>
</reference>
<keyword evidence="2" id="KW-0812">Transmembrane</keyword>
<feature type="transmembrane region" description="Helical" evidence="2">
    <location>
        <begin position="73"/>
        <end position="93"/>
    </location>
</feature>
<dbReference type="Pfam" id="PF03596">
    <property type="entry name" value="Cad"/>
    <property type="match status" value="1"/>
</dbReference>